<proteinExistence type="predicted"/>
<dbReference type="OrthoDB" id="6260144at2759"/>
<name>A0A6G0YHZ5_APHCR</name>
<evidence type="ECO:0000313" key="1">
    <source>
        <dbReference type="EMBL" id="KAF0756045.1"/>
    </source>
</evidence>
<protein>
    <submittedName>
        <fullName evidence="1">Schwannomin-interacting protein 1 isoform X2</fullName>
    </submittedName>
</protein>
<evidence type="ECO:0000313" key="2">
    <source>
        <dbReference type="Proteomes" id="UP000478052"/>
    </source>
</evidence>
<dbReference type="AlphaFoldDB" id="A0A6G0YHZ5"/>
<accession>A0A6G0YHZ5</accession>
<sequence length="111" mass="13265">MATSMLVNPWSMNPTNFRYDQRHYKKDSRFVMDLYTLTYDSHESLDCHGVENNNPKLICRRRSKKQLLITDKAIGITKYYWVECTPSPTSRPKSAKQKSLKRMPSVVRWWY</sequence>
<gene>
    <name evidence="1" type="ORF">FWK35_00009139</name>
</gene>
<comment type="caution">
    <text evidence="1">The sequence shown here is derived from an EMBL/GenBank/DDBJ whole genome shotgun (WGS) entry which is preliminary data.</text>
</comment>
<dbReference type="EMBL" id="VUJU01003952">
    <property type="protein sequence ID" value="KAF0756045.1"/>
    <property type="molecule type" value="Genomic_DNA"/>
</dbReference>
<organism evidence="1 2">
    <name type="scientific">Aphis craccivora</name>
    <name type="common">Cowpea aphid</name>
    <dbReference type="NCBI Taxonomy" id="307492"/>
    <lineage>
        <taxon>Eukaryota</taxon>
        <taxon>Metazoa</taxon>
        <taxon>Ecdysozoa</taxon>
        <taxon>Arthropoda</taxon>
        <taxon>Hexapoda</taxon>
        <taxon>Insecta</taxon>
        <taxon>Pterygota</taxon>
        <taxon>Neoptera</taxon>
        <taxon>Paraneoptera</taxon>
        <taxon>Hemiptera</taxon>
        <taxon>Sternorrhyncha</taxon>
        <taxon>Aphidomorpha</taxon>
        <taxon>Aphidoidea</taxon>
        <taxon>Aphididae</taxon>
        <taxon>Aphidini</taxon>
        <taxon>Aphis</taxon>
        <taxon>Aphis</taxon>
    </lineage>
</organism>
<dbReference type="Proteomes" id="UP000478052">
    <property type="component" value="Unassembled WGS sequence"/>
</dbReference>
<keyword evidence="2" id="KW-1185">Reference proteome</keyword>
<reference evidence="1 2" key="1">
    <citation type="submission" date="2019-08" db="EMBL/GenBank/DDBJ databases">
        <title>Whole genome of Aphis craccivora.</title>
        <authorList>
            <person name="Voronova N.V."/>
            <person name="Shulinski R.S."/>
            <person name="Bandarenka Y.V."/>
            <person name="Zhorov D.G."/>
            <person name="Warner D."/>
        </authorList>
    </citation>
    <scope>NUCLEOTIDE SEQUENCE [LARGE SCALE GENOMIC DNA]</scope>
    <source>
        <strain evidence="1">180601</strain>
        <tissue evidence="1">Whole Body</tissue>
    </source>
</reference>